<evidence type="ECO:0000256" key="3">
    <source>
        <dbReference type="ARBA" id="ARBA00022525"/>
    </source>
</evidence>
<dbReference type="Proteomes" id="UP000187203">
    <property type="component" value="Unassembled WGS sequence"/>
</dbReference>
<dbReference type="OrthoDB" id="1911716at2759"/>
<dbReference type="Pfam" id="PF03018">
    <property type="entry name" value="Dirigent"/>
    <property type="match status" value="1"/>
</dbReference>
<evidence type="ECO:0000313" key="7">
    <source>
        <dbReference type="Proteomes" id="UP000187203"/>
    </source>
</evidence>
<evidence type="ECO:0000256" key="5">
    <source>
        <dbReference type="SAM" id="MobiDB-lite"/>
    </source>
</evidence>
<dbReference type="InterPro" id="IPR044859">
    <property type="entry name" value="Allene_oxi_cyc_Dirigent"/>
</dbReference>
<dbReference type="PANTHER" id="PTHR21495">
    <property type="entry name" value="NUCLEOPORIN-RELATED"/>
    <property type="match status" value="1"/>
</dbReference>
<feature type="region of interest" description="Disordered" evidence="5">
    <location>
        <begin position="381"/>
        <end position="445"/>
    </location>
</feature>
<feature type="compositionally biased region" description="Polar residues" evidence="5">
    <location>
        <begin position="247"/>
        <end position="258"/>
    </location>
</feature>
<keyword evidence="4" id="KW-0732">Signal</keyword>
<keyword evidence="7" id="KW-1185">Reference proteome</keyword>
<evidence type="ECO:0000256" key="2">
    <source>
        <dbReference type="ARBA" id="ARBA00011738"/>
    </source>
</evidence>
<dbReference type="InterPro" id="IPR004265">
    <property type="entry name" value="Dirigent"/>
</dbReference>
<protein>
    <recommendedName>
        <fullName evidence="4">Dirigent protein</fullName>
    </recommendedName>
</protein>
<comment type="subcellular location">
    <subcellularLocation>
        <location evidence="4">Secreted</location>
        <location evidence="4">Extracellular space</location>
        <location evidence="4">Apoplast</location>
    </subcellularLocation>
</comment>
<dbReference type="AlphaFoldDB" id="A0A1R3HQN4"/>
<feature type="region of interest" description="Disordered" evidence="5">
    <location>
        <begin position="222"/>
        <end position="271"/>
    </location>
</feature>
<proteinExistence type="inferred from homology"/>
<keyword evidence="4" id="KW-0052">Apoplast</keyword>
<comment type="subunit">
    <text evidence="2 4">Homodimer.</text>
</comment>
<evidence type="ECO:0000256" key="4">
    <source>
        <dbReference type="RuleBase" id="RU363099"/>
    </source>
</evidence>
<keyword evidence="3 4" id="KW-0964">Secreted</keyword>
<name>A0A1R3HQN4_9ROSI</name>
<evidence type="ECO:0000313" key="6">
    <source>
        <dbReference type="EMBL" id="OMO72727.1"/>
    </source>
</evidence>
<reference evidence="7" key="1">
    <citation type="submission" date="2013-09" db="EMBL/GenBank/DDBJ databases">
        <title>Corchorus olitorius genome sequencing.</title>
        <authorList>
            <person name="Alam M."/>
            <person name="Haque M.S."/>
            <person name="Islam M.S."/>
            <person name="Emdad E.M."/>
            <person name="Islam M.M."/>
            <person name="Ahmed B."/>
            <person name="Halim A."/>
            <person name="Hossen Q.M.M."/>
            <person name="Hossain M.Z."/>
            <person name="Ahmed R."/>
            <person name="Khan M.M."/>
            <person name="Islam R."/>
            <person name="Rashid M.M."/>
            <person name="Khan S.A."/>
            <person name="Rahman M.S."/>
            <person name="Alam M."/>
            <person name="Yahiya A.S."/>
            <person name="Khan M.S."/>
            <person name="Azam M.S."/>
            <person name="Haque T."/>
            <person name="Lashkar M.Z.H."/>
            <person name="Akhand A.I."/>
            <person name="Morshed G."/>
            <person name="Roy S."/>
            <person name="Uddin K.S."/>
            <person name="Rabeya T."/>
            <person name="Hossain A.S."/>
            <person name="Chowdhury A."/>
            <person name="Snigdha A.R."/>
            <person name="Mortoza M.S."/>
            <person name="Matin S.A."/>
            <person name="Hoque S.M.E."/>
            <person name="Islam M.K."/>
            <person name="Roy D.K."/>
            <person name="Haider R."/>
            <person name="Moosa M.M."/>
            <person name="Elias S.M."/>
            <person name="Hasan A.M."/>
            <person name="Jahan S."/>
            <person name="Shafiuddin M."/>
            <person name="Mahmood N."/>
            <person name="Shommy N.S."/>
        </authorList>
    </citation>
    <scope>NUCLEOTIDE SEQUENCE [LARGE SCALE GENOMIC DNA]</scope>
    <source>
        <strain evidence="7">cv. O-4</strain>
    </source>
</reference>
<evidence type="ECO:0000256" key="1">
    <source>
        <dbReference type="ARBA" id="ARBA00010746"/>
    </source>
</evidence>
<feature type="chain" id="PRO_5011825996" description="Dirigent protein" evidence="4">
    <location>
        <begin position="24"/>
        <end position="457"/>
    </location>
</feature>
<feature type="region of interest" description="Disordered" evidence="5">
    <location>
        <begin position="299"/>
        <end position="344"/>
    </location>
</feature>
<dbReference type="GO" id="GO:0048046">
    <property type="term" value="C:apoplast"/>
    <property type="evidence" value="ECO:0007669"/>
    <property type="project" value="UniProtKB-SubCell"/>
</dbReference>
<dbReference type="EMBL" id="AWUE01019619">
    <property type="protein sequence ID" value="OMO72727.1"/>
    <property type="molecule type" value="Genomic_DNA"/>
</dbReference>
<dbReference type="Gene3D" id="2.40.480.10">
    <property type="entry name" value="Allene oxide cyclase-like"/>
    <property type="match status" value="1"/>
</dbReference>
<accession>A0A1R3HQN4</accession>
<gene>
    <name evidence="6" type="ORF">COLO4_27494</name>
</gene>
<feature type="compositionally biased region" description="Polar residues" evidence="5">
    <location>
        <begin position="395"/>
        <end position="409"/>
    </location>
</feature>
<organism evidence="6 7">
    <name type="scientific">Corchorus olitorius</name>
    <dbReference type="NCBI Taxonomy" id="93759"/>
    <lineage>
        <taxon>Eukaryota</taxon>
        <taxon>Viridiplantae</taxon>
        <taxon>Streptophyta</taxon>
        <taxon>Embryophyta</taxon>
        <taxon>Tracheophyta</taxon>
        <taxon>Spermatophyta</taxon>
        <taxon>Magnoliopsida</taxon>
        <taxon>eudicotyledons</taxon>
        <taxon>Gunneridae</taxon>
        <taxon>Pentapetalae</taxon>
        <taxon>rosids</taxon>
        <taxon>malvids</taxon>
        <taxon>Malvales</taxon>
        <taxon>Malvaceae</taxon>
        <taxon>Grewioideae</taxon>
        <taxon>Apeibeae</taxon>
        <taxon>Corchorus</taxon>
    </lineage>
</organism>
<dbReference type="GO" id="GO:0009699">
    <property type="term" value="P:phenylpropanoid biosynthetic process"/>
    <property type="evidence" value="ECO:0007669"/>
    <property type="project" value="UniProtKB-ARBA"/>
</dbReference>
<comment type="caution">
    <text evidence="6">The sequence shown here is derived from an EMBL/GenBank/DDBJ whole genome shotgun (WGS) entry which is preliminary data.</text>
</comment>
<feature type="compositionally biased region" description="Basic residues" evidence="5">
    <location>
        <begin position="231"/>
        <end position="242"/>
    </location>
</feature>
<feature type="signal peptide" evidence="4">
    <location>
        <begin position="1"/>
        <end position="23"/>
    </location>
</feature>
<comment type="similarity">
    <text evidence="1 4">Belongs to the plant dirigent protein family.</text>
</comment>
<dbReference type="STRING" id="93759.A0A1R3HQN4"/>
<sequence>MAFTSKPLLLIALILAAVYSTHALKHKVTRIQFYMHDIIGGPKPTAVRVAGRSNFTSPDPIANTFGSTFMMDNPLTATPNINSTLVGRAQGLYGMSSQEKEFSLIMTLTYSLTTGPYNGSTFSVLGRNPVMSQVREMPVVGGTGKFRLARGYCLARTYSLKEMDAKKTMCTPWTLTRFVRWRVKDLASCFLACRFPLEGEAETRHSASSQVPIANMVFETKDETGGDYNKKKSNKRLSRRNRGNNGDRQVNPSPSVENGSGGGGGGDNSSWRGFSDEEYIVFCFREDGAFDVVKDYKSSEEYNHSRKSSSPRKLNNAAEDAERDDNKQSSNEGIRSNEDGNEEEVINIPAKEGDGEGNSICLEIELASGSLRRRRLRSQCPVEGTRTPNPGVVSVESSDSNQSDGSTGSFAFPVLGWEWTGSPVQMPKSDSDSEGEEEGMSPRKNKALSVRFQCLRF</sequence>
<comment type="function">
    <text evidence="4">Dirigent proteins impart stereoselectivity on the phenoxy radical-coupling reaction, yielding optically active lignans from two molecules of coniferyl alcohol in the biosynthesis of lignans, flavonolignans, and alkaloids and thus plays a central role in plant secondary metabolism.</text>
</comment>